<evidence type="ECO:0000256" key="1">
    <source>
        <dbReference type="SAM" id="Phobius"/>
    </source>
</evidence>
<reference evidence="2 3" key="1">
    <citation type="submission" date="2024-01" db="EMBL/GenBank/DDBJ databases">
        <title>The genomes of 5 underutilized Papilionoideae crops provide insights into root nodulation and disease resistanc.</title>
        <authorList>
            <person name="Jiang F."/>
        </authorList>
    </citation>
    <scope>NUCLEOTIDE SEQUENCE [LARGE SCALE GENOMIC DNA]</scope>
    <source>
        <strain evidence="2">LVBAO_FW01</strain>
        <tissue evidence="2">Leaves</tissue>
    </source>
</reference>
<dbReference type="AlphaFoldDB" id="A0AAN9Q0A6"/>
<keyword evidence="1" id="KW-0812">Transmembrane</keyword>
<dbReference type="PANTHER" id="PTHR46610">
    <property type="entry name" value="OS05G0181300 PROTEIN"/>
    <property type="match status" value="1"/>
</dbReference>
<organism evidence="2 3">
    <name type="scientific">Canavalia gladiata</name>
    <name type="common">Sword bean</name>
    <name type="synonym">Dolichos gladiatus</name>
    <dbReference type="NCBI Taxonomy" id="3824"/>
    <lineage>
        <taxon>Eukaryota</taxon>
        <taxon>Viridiplantae</taxon>
        <taxon>Streptophyta</taxon>
        <taxon>Embryophyta</taxon>
        <taxon>Tracheophyta</taxon>
        <taxon>Spermatophyta</taxon>
        <taxon>Magnoliopsida</taxon>
        <taxon>eudicotyledons</taxon>
        <taxon>Gunneridae</taxon>
        <taxon>Pentapetalae</taxon>
        <taxon>rosids</taxon>
        <taxon>fabids</taxon>
        <taxon>Fabales</taxon>
        <taxon>Fabaceae</taxon>
        <taxon>Papilionoideae</taxon>
        <taxon>50 kb inversion clade</taxon>
        <taxon>NPAAA clade</taxon>
        <taxon>indigoferoid/millettioid clade</taxon>
        <taxon>Phaseoleae</taxon>
        <taxon>Canavalia</taxon>
    </lineage>
</organism>
<protein>
    <submittedName>
        <fullName evidence="2">Uncharacterized protein</fullName>
    </submittedName>
</protein>
<keyword evidence="1" id="KW-0472">Membrane</keyword>
<feature type="transmembrane region" description="Helical" evidence="1">
    <location>
        <begin position="122"/>
        <end position="140"/>
    </location>
</feature>
<keyword evidence="1" id="KW-1133">Transmembrane helix</keyword>
<proteinExistence type="predicted"/>
<comment type="caution">
    <text evidence="2">The sequence shown here is derived from an EMBL/GenBank/DDBJ whole genome shotgun (WGS) entry which is preliminary data.</text>
</comment>
<dbReference type="PANTHER" id="PTHR46610:SF20">
    <property type="entry name" value="OS05G0181300 PROTEIN"/>
    <property type="match status" value="1"/>
</dbReference>
<evidence type="ECO:0000313" key="3">
    <source>
        <dbReference type="Proteomes" id="UP001367508"/>
    </source>
</evidence>
<accession>A0AAN9Q0A6</accession>
<feature type="transmembrane region" description="Helical" evidence="1">
    <location>
        <begin position="30"/>
        <end position="51"/>
    </location>
</feature>
<gene>
    <name evidence="2" type="ORF">VNO77_35365</name>
</gene>
<sequence length="179" mass="20337">MNNSSLHLLPLVNSDHVVDSNTQNQKVRSVLPFFGCINLTISSGVTIYRAYNNNDTPMVVFITFVYFGSFLLDYLFRLCQNLPPSSNRRNVKIGIWVLLSVIMLGFACEFSTFMSLNESLCFFGVVIGGNTFLFYAFFIWEVGNNSAIASIHHTCCNNDHKECYDHYKPLKEAKIVHNV</sequence>
<dbReference type="Pfam" id="PF20100">
    <property type="entry name" value="DUF6490"/>
    <property type="match status" value="1"/>
</dbReference>
<keyword evidence="3" id="KW-1185">Reference proteome</keyword>
<evidence type="ECO:0000313" key="2">
    <source>
        <dbReference type="EMBL" id="KAK7316369.1"/>
    </source>
</evidence>
<name>A0AAN9Q0A6_CANGL</name>
<dbReference type="EMBL" id="JAYMYQ010000008">
    <property type="protein sequence ID" value="KAK7316369.1"/>
    <property type="molecule type" value="Genomic_DNA"/>
</dbReference>
<feature type="transmembrane region" description="Helical" evidence="1">
    <location>
        <begin position="57"/>
        <end position="76"/>
    </location>
</feature>
<feature type="transmembrane region" description="Helical" evidence="1">
    <location>
        <begin position="96"/>
        <end position="116"/>
    </location>
</feature>
<dbReference type="InterPro" id="IPR045501">
    <property type="entry name" value="DUF6490"/>
</dbReference>
<dbReference type="Proteomes" id="UP001367508">
    <property type="component" value="Unassembled WGS sequence"/>
</dbReference>